<keyword evidence="3" id="KW-1185">Reference proteome</keyword>
<evidence type="ECO:0000313" key="3">
    <source>
        <dbReference type="Proteomes" id="UP001346869"/>
    </source>
</evidence>
<feature type="compositionally biased region" description="Basic and acidic residues" evidence="1">
    <location>
        <begin position="42"/>
        <end position="51"/>
    </location>
</feature>
<gene>
    <name evidence="2" type="ORF">PBY51_023045</name>
</gene>
<reference evidence="2 3" key="2">
    <citation type="journal article" date="2023" name="Mol. Biol. Evol.">
        <title>Genomics of Secondarily Temperate Adaptation in the Only Non-Antarctic Icefish.</title>
        <authorList>
            <person name="Rivera-Colon A.G."/>
            <person name="Rayamajhi N."/>
            <person name="Minhas B.F."/>
            <person name="Madrigal G."/>
            <person name="Bilyk K.T."/>
            <person name="Yoon V."/>
            <person name="Hune M."/>
            <person name="Gregory S."/>
            <person name="Cheng C.H.C."/>
            <person name="Catchen J.M."/>
        </authorList>
    </citation>
    <scope>NUCLEOTIDE SEQUENCE [LARGE SCALE GENOMIC DNA]</scope>
    <source>
        <strain evidence="2">JMC-PN-2008</strain>
    </source>
</reference>
<proteinExistence type="predicted"/>
<name>A0AAN8ADP4_ELEMC</name>
<dbReference type="EMBL" id="JAUZQC010000021">
    <property type="protein sequence ID" value="KAK5851498.1"/>
    <property type="molecule type" value="Genomic_DNA"/>
</dbReference>
<evidence type="ECO:0000313" key="2">
    <source>
        <dbReference type="EMBL" id="KAK5851498.1"/>
    </source>
</evidence>
<sequence length="90" mass="10314">MLLFSPGVAQIQPIAAPLNTATHQSDNTQLEIEEQSLTPHTSRNDHPERKMSPLRSTETQGLQQRRHMERVMGFTLLQAPDRLMTNYQVF</sequence>
<feature type="region of interest" description="Disordered" evidence="1">
    <location>
        <begin position="20"/>
        <end position="64"/>
    </location>
</feature>
<feature type="compositionally biased region" description="Polar residues" evidence="1">
    <location>
        <begin position="54"/>
        <end position="63"/>
    </location>
</feature>
<dbReference type="Proteomes" id="UP001346869">
    <property type="component" value="Unassembled WGS sequence"/>
</dbReference>
<organism evidence="2 3">
    <name type="scientific">Eleginops maclovinus</name>
    <name type="common">Patagonian blennie</name>
    <name type="synonym">Eleginus maclovinus</name>
    <dbReference type="NCBI Taxonomy" id="56733"/>
    <lineage>
        <taxon>Eukaryota</taxon>
        <taxon>Metazoa</taxon>
        <taxon>Chordata</taxon>
        <taxon>Craniata</taxon>
        <taxon>Vertebrata</taxon>
        <taxon>Euteleostomi</taxon>
        <taxon>Actinopterygii</taxon>
        <taxon>Neopterygii</taxon>
        <taxon>Teleostei</taxon>
        <taxon>Neoteleostei</taxon>
        <taxon>Acanthomorphata</taxon>
        <taxon>Eupercaria</taxon>
        <taxon>Perciformes</taxon>
        <taxon>Notothenioidei</taxon>
        <taxon>Eleginopidae</taxon>
        <taxon>Eleginops</taxon>
    </lineage>
</organism>
<accession>A0AAN8ADP4</accession>
<dbReference type="AlphaFoldDB" id="A0AAN8ADP4"/>
<protein>
    <submittedName>
        <fullName evidence="2">Uncharacterized protein</fullName>
    </submittedName>
</protein>
<comment type="caution">
    <text evidence="2">The sequence shown here is derived from an EMBL/GenBank/DDBJ whole genome shotgun (WGS) entry which is preliminary data.</text>
</comment>
<feature type="compositionally biased region" description="Polar residues" evidence="1">
    <location>
        <begin position="20"/>
        <end position="41"/>
    </location>
</feature>
<evidence type="ECO:0000256" key="1">
    <source>
        <dbReference type="SAM" id="MobiDB-lite"/>
    </source>
</evidence>
<reference evidence="2 3" key="1">
    <citation type="journal article" date="2023" name="Genes (Basel)">
        <title>Chromosome-Level Genome Assembly and Circadian Gene Repertoire of the Patagonia Blennie Eleginops maclovinus-The Closest Ancestral Proxy of Antarctic Cryonotothenioids.</title>
        <authorList>
            <person name="Cheng C.C."/>
            <person name="Rivera-Colon A.G."/>
            <person name="Minhas B.F."/>
            <person name="Wilson L."/>
            <person name="Rayamajhi N."/>
            <person name="Vargas-Chacoff L."/>
            <person name="Catchen J.M."/>
        </authorList>
    </citation>
    <scope>NUCLEOTIDE SEQUENCE [LARGE SCALE GENOMIC DNA]</scope>
    <source>
        <strain evidence="2">JMC-PN-2008</strain>
    </source>
</reference>